<dbReference type="EMBL" id="JAQQDW010000110">
    <property type="protein sequence ID" value="MFM0108286.1"/>
    <property type="molecule type" value="Genomic_DNA"/>
</dbReference>
<dbReference type="Proteomes" id="UP001629235">
    <property type="component" value="Unassembled WGS sequence"/>
</dbReference>
<keyword evidence="2" id="KW-1185">Reference proteome</keyword>
<sequence>MAGESKSPTGLALLASAPEQREGTIMNDVPTINTAREAESASSENRNAVFRHEVERVGTVWQARSKPLSSGRAIRLYCVRIWDARAMQVNPAEP</sequence>
<evidence type="ECO:0000313" key="1">
    <source>
        <dbReference type="EMBL" id="MFM0108286.1"/>
    </source>
</evidence>
<protein>
    <submittedName>
        <fullName evidence="1">Uncharacterized protein</fullName>
    </submittedName>
</protein>
<reference evidence="1 2" key="1">
    <citation type="journal article" date="2024" name="Chem. Sci.">
        <title>Discovery of megapolipeptins by genome mining of a Burkholderiales bacteria collection.</title>
        <authorList>
            <person name="Paulo B.S."/>
            <person name="Recchia M.J.J."/>
            <person name="Lee S."/>
            <person name="Fergusson C.H."/>
            <person name="Romanowski S.B."/>
            <person name="Hernandez A."/>
            <person name="Krull N."/>
            <person name="Liu D.Y."/>
            <person name="Cavanagh H."/>
            <person name="Bos A."/>
            <person name="Gray C.A."/>
            <person name="Murphy B.T."/>
            <person name="Linington R.G."/>
            <person name="Eustaquio A.S."/>
        </authorList>
    </citation>
    <scope>NUCLEOTIDE SEQUENCE [LARGE SCALE GENOMIC DNA]</scope>
    <source>
        <strain evidence="1 2">RL18-126-BIB-B</strain>
    </source>
</reference>
<name>A0ACC7NPT2_9BURK</name>
<gene>
    <name evidence="1" type="ORF">PQR01_33845</name>
</gene>
<comment type="caution">
    <text evidence="1">The sequence shown here is derived from an EMBL/GenBank/DDBJ whole genome shotgun (WGS) entry which is preliminary data.</text>
</comment>
<evidence type="ECO:0000313" key="2">
    <source>
        <dbReference type="Proteomes" id="UP001629235"/>
    </source>
</evidence>
<organism evidence="1 2">
    <name type="scientific">Paraburkholderia rhynchosiae</name>
    <dbReference type="NCBI Taxonomy" id="487049"/>
    <lineage>
        <taxon>Bacteria</taxon>
        <taxon>Pseudomonadati</taxon>
        <taxon>Pseudomonadota</taxon>
        <taxon>Betaproteobacteria</taxon>
        <taxon>Burkholderiales</taxon>
        <taxon>Burkholderiaceae</taxon>
        <taxon>Paraburkholderia</taxon>
    </lineage>
</organism>
<proteinExistence type="predicted"/>
<accession>A0ACC7NPT2</accession>